<dbReference type="GO" id="GO:0006601">
    <property type="term" value="P:creatine biosynthetic process"/>
    <property type="evidence" value="ECO:0007669"/>
    <property type="project" value="InterPro"/>
</dbReference>
<sequence>MSADAGPRVYQDMTWEEISAAAAADLPVAIPIGATEQHGRHLPVCTDWVLPQRVLCEAARLRDFVVGPFVPFGYRSRPGSGGGQHFPGTISLRATTFMSVLEDILSELKRGGFNNIVLYNWHFENTGFVYEPAFLVSERHPGLKVVVVEDVFPEFTSERRNILWPDGFPGLALEHAAVIETSLWMYHDESAVRTDRMAPDAPQRVVNHDVLPIDTRMSTASGSLSSPMGASAEVGKLLTEWLVERVVAIIDEEFG</sequence>
<evidence type="ECO:0000313" key="7">
    <source>
        <dbReference type="EMBL" id="PEG38224.1"/>
    </source>
</evidence>
<reference evidence="6" key="3">
    <citation type="submission" date="2020-02" db="EMBL/GenBank/DDBJ databases">
        <authorList>
            <person name="Matsumoto Y."/>
            <person name="Motooka D."/>
            <person name="Nakamura S."/>
        </authorList>
    </citation>
    <scope>NUCLEOTIDE SEQUENCE</scope>
    <source>
        <strain evidence="6">JCM 6377</strain>
    </source>
</reference>
<reference evidence="6 9" key="2">
    <citation type="journal article" date="2019" name="Emerg. Microbes Infect.">
        <title>Comprehensive subspecies identification of 175 nontuberculous mycobacteria species based on 7547 genomic profiles.</title>
        <authorList>
            <person name="Matsumoto Y."/>
            <person name="Kinjo T."/>
            <person name="Motooka D."/>
            <person name="Nabeya D."/>
            <person name="Jung N."/>
            <person name="Uechi K."/>
            <person name="Horii T."/>
            <person name="Iida T."/>
            <person name="Fujita J."/>
            <person name="Nakamura S."/>
        </authorList>
    </citation>
    <scope>NUCLEOTIDE SEQUENCE [LARGE SCALE GENOMIC DNA]</scope>
    <source>
        <strain evidence="6 9">JCM 6377</strain>
    </source>
</reference>
<dbReference type="Proteomes" id="UP000465302">
    <property type="component" value="Unassembled WGS sequence"/>
</dbReference>
<proteinExistence type="inferred from homology"/>
<dbReference type="InterPro" id="IPR031034">
    <property type="entry name" value="Creatininase"/>
</dbReference>
<dbReference type="InterPro" id="IPR003785">
    <property type="entry name" value="Creatininase/forma_Hydrolase"/>
</dbReference>
<comment type="caution">
    <text evidence="7">The sequence shown here is derived from an EMBL/GenBank/DDBJ whole genome shotgun (WGS) entry which is preliminary data.</text>
</comment>
<keyword evidence="8" id="KW-1185">Reference proteome</keyword>
<evidence type="ECO:0000313" key="9">
    <source>
        <dbReference type="Proteomes" id="UP000465302"/>
    </source>
</evidence>
<dbReference type="SUPFAM" id="SSF102215">
    <property type="entry name" value="Creatininase"/>
    <property type="match status" value="1"/>
</dbReference>
<protein>
    <submittedName>
        <fullName evidence="7">Creatininase</fullName>
    </submittedName>
</protein>
<comment type="similarity">
    <text evidence="5">Belongs to the creatininase superfamily.</text>
</comment>
<evidence type="ECO:0000256" key="1">
    <source>
        <dbReference type="ARBA" id="ARBA00001947"/>
    </source>
</evidence>
<dbReference type="OrthoDB" id="9801445at2"/>
<reference evidence="7 8" key="1">
    <citation type="submission" date="2017-10" db="EMBL/GenBank/DDBJ databases">
        <title>The new phylogeny of genus Mycobacterium.</title>
        <authorList>
            <person name="Tortoli E."/>
            <person name="Trovato A."/>
            <person name="Cirillo D.M."/>
        </authorList>
    </citation>
    <scope>NUCLEOTIDE SEQUENCE [LARGE SCALE GENOMIC DNA]</scope>
    <source>
        <strain evidence="7 8">CCUG37673</strain>
    </source>
</reference>
<keyword evidence="2" id="KW-0479">Metal-binding</keyword>
<dbReference type="Proteomes" id="UP000220914">
    <property type="component" value="Unassembled WGS sequence"/>
</dbReference>
<dbReference type="GO" id="GO:0047789">
    <property type="term" value="F:creatininase activity"/>
    <property type="evidence" value="ECO:0007669"/>
    <property type="project" value="InterPro"/>
</dbReference>
<gene>
    <name evidence="7" type="ORF">CQY20_13645</name>
    <name evidence="6" type="ORF">MAGR_07500</name>
</gene>
<dbReference type="PANTHER" id="PTHR35005">
    <property type="entry name" value="3-DEHYDRO-SCYLLO-INOSOSE HYDROLASE"/>
    <property type="match status" value="1"/>
</dbReference>
<dbReference type="AlphaFoldDB" id="A0A2A7N2V2"/>
<dbReference type="EMBL" id="BLKS01000001">
    <property type="protein sequence ID" value="GFG49309.1"/>
    <property type="molecule type" value="Genomic_DNA"/>
</dbReference>
<accession>A0A2A7N2V2</accession>
<evidence type="ECO:0000256" key="2">
    <source>
        <dbReference type="ARBA" id="ARBA00022723"/>
    </source>
</evidence>
<evidence type="ECO:0000256" key="4">
    <source>
        <dbReference type="ARBA" id="ARBA00022833"/>
    </source>
</evidence>
<name>A0A2A7N2V2_MYCAG</name>
<dbReference type="InterPro" id="IPR024087">
    <property type="entry name" value="Creatininase-like_sf"/>
</dbReference>
<dbReference type="Gene3D" id="3.40.50.10310">
    <property type="entry name" value="Creatininase"/>
    <property type="match status" value="1"/>
</dbReference>
<evidence type="ECO:0000256" key="5">
    <source>
        <dbReference type="ARBA" id="ARBA00024029"/>
    </source>
</evidence>
<evidence type="ECO:0000256" key="3">
    <source>
        <dbReference type="ARBA" id="ARBA00022801"/>
    </source>
</evidence>
<dbReference type="PANTHER" id="PTHR35005:SF1">
    <property type="entry name" value="2-AMINO-5-FORMYLAMINO-6-RIBOSYLAMINOPYRIMIDIN-4(3H)-ONE 5'-MONOPHOSPHATE DEFORMYLASE"/>
    <property type="match status" value="1"/>
</dbReference>
<evidence type="ECO:0000313" key="6">
    <source>
        <dbReference type="EMBL" id="GFG49309.1"/>
    </source>
</evidence>
<dbReference type="GO" id="GO:0016811">
    <property type="term" value="F:hydrolase activity, acting on carbon-nitrogen (but not peptide) bonds, in linear amides"/>
    <property type="evidence" value="ECO:0007669"/>
    <property type="project" value="TreeGrafter"/>
</dbReference>
<dbReference type="GO" id="GO:0009231">
    <property type="term" value="P:riboflavin biosynthetic process"/>
    <property type="evidence" value="ECO:0007669"/>
    <property type="project" value="TreeGrafter"/>
</dbReference>
<dbReference type="NCBIfam" id="TIGR04448">
    <property type="entry name" value="creatininase"/>
    <property type="match status" value="1"/>
</dbReference>
<comment type="cofactor">
    <cofactor evidence="1">
        <name>Zn(2+)</name>
        <dbReference type="ChEBI" id="CHEBI:29105"/>
    </cofactor>
</comment>
<organism evidence="7 8">
    <name type="scientific">Mycolicibacterium agri</name>
    <name type="common">Mycobacterium agri</name>
    <dbReference type="NCBI Taxonomy" id="36811"/>
    <lineage>
        <taxon>Bacteria</taxon>
        <taxon>Bacillati</taxon>
        <taxon>Actinomycetota</taxon>
        <taxon>Actinomycetes</taxon>
        <taxon>Mycobacteriales</taxon>
        <taxon>Mycobacteriaceae</taxon>
        <taxon>Mycolicibacterium</taxon>
    </lineage>
</organism>
<dbReference type="GO" id="GO:0006602">
    <property type="term" value="P:creatinine catabolic process"/>
    <property type="evidence" value="ECO:0007669"/>
    <property type="project" value="InterPro"/>
</dbReference>
<dbReference type="RefSeq" id="WP_097940625.1">
    <property type="nucleotide sequence ID" value="NZ_BLKS01000001.1"/>
</dbReference>
<keyword evidence="4" id="KW-0862">Zinc</keyword>
<dbReference type="GO" id="GO:0046872">
    <property type="term" value="F:metal ion binding"/>
    <property type="evidence" value="ECO:0007669"/>
    <property type="project" value="UniProtKB-KW"/>
</dbReference>
<evidence type="ECO:0000313" key="8">
    <source>
        <dbReference type="Proteomes" id="UP000220914"/>
    </source>
</evidence>
<dbReference type="Pfam" id="PF02633">
    <property type="entry name" value="Creatininase"/>
    <property type="match status" value="1"/>
</dbReference>
<dbReference type="EMBL" id="PDCP01000021">
    <property type="protein sequence ID" value="PEG38224.1"/>
    <property type="molecule type" value="Genomic_DNA"/>
</dbReference>
<keyword evidence="3" id="KW-0378">Hydrolase</keyword>